<dbReference type="InterPro" id="IPR015421">
    <property type="entry name" value="PyrdxlP-dep_Trfase_major"/>
</dbReference>
<dbReference type="InterPro" id="IPR015422">
    <property type="entry name" value="PyrdxlP-dep_Trfase_small"/>
</dbReference>
<dbReference type="AlphaFoldDB" id="A0A093UYB2"/>
<accession>A0A093UYB2</accession>
<evidence type="ECO:0000313" key="1">
    <source>
        <dbReference type="EMBL" id="KFX42729.1"/>
    </source>
</evidence>
<dbReference type="SUPFAM" id="SSF53383">
    <property type="entry name" value="PLP-dependent transferases"/>
    <property type="match status" value="2"/>
</dbReference>
<dbReference type="Gene3D" id="3.40.640.10">
    <property type="entry name" value="Type I PLP-dependent aspartate aminotransferase-like (Major domain)"/>
    <property type="match status" value="2"/>
</dbReference>
<proteinExistence type="predicted"/>
<dbReference type="PANTHER" id="PTHR42858:SF1">
    <property type="entry name" value="LD15494P"/>
    <property type="match status" value="1"/>
</dbReference>
<dbReference type="Gene3D" id="3.90.1150.10">
    <property type="entry name" value="Aspartate Aminotransferase, domain 1"/>
    <property type="match status" value="2"/>
</dbReference>
<reference evidence="1" key="2">
    <citation type="journal article" date="2014" name="PLoS Genet.">
        <title>Signature gene expression reveals novel clues to the molecular mechanisms of dimorphic transition in Penicillium marneffei.</title>
        <authorList>
            <person name="Yang E."/>
            <person name="Wang G."/>
            <person name="Cai J."/>
            <person name="Woo P.C."/>
            <person name="Lau S.K."/>
            <person name="Yuen K.-Y."/>
            <person name="Chow W.-N."/>
            <person name="Lin X."/>
        </authorList>
    </citation>
    <scope>NUCLEOTIDE SEQUENCE</scope>
    <source>
        <strain evidence="1">PM1</strain>
    </source>
</reference>
<dbReference type="GO" id="GO:0047536">
    <property type="term" value="F:2-aminoadipate transaminase activity"/>
    <property type="evidence" value="ECO:0007669"/>
    <property type="project" value="TreeGrafter"/>
</dbReference>
<gene>
    <name evidence="1" type="ORF">GQ26_0410400</name>
</gene>
<dbReference type="eggNOG" id="KOG0634">
    <property type="taxonomic scope" value="Eukaryota"/>
</dbReference>
<organism evidence="1">
    <name type="scientific">Talaromyces marneffei PM1</name>
    <dbReference type="NCBI Taxonomy" id="1077442"/>
    <lineage>
        <taxon>Eukaryota</taxon>
        <taxon>Fungi</taxon>
        <taxon>Dikarya</taxon>
        <taxon>Ascomycota</taxon>
        <taxon>Pezizomycotina</taxon>
        <taxon>Eurotiomycetes</taxon>
        <taxon>Eurotiomycetidae</taxon>
        <taxon>Eurotiales</taxon>
        <taxon>Trichocomaceae</taxon>
        <taxon>Talaromyces</taxon>
        <taxon>Talaromyces sect. Talaromyces</taxon>
    </lineage>
</organism>
<name>A0A093UYB2_TALMA</name>
<dbReference type="InterPro" id="IPR015424">
    <property type="entry name" value="PyrdxlP-dep_Trfase"/>
</dbReference>
<sequence length="452" mass="50110">MAIEATVPQPHINLQRGWPSPHLLPAKALLAGADGVLSNTARATDVMLYGPNIGDPALRKDIAEWLSRLYCLRSPQAQIQKLRSRSQLPRSALLSGFTDPVYARRIWMVEPTYFLACTIFEDAGFQGRLTGVPEGDDGVDVEFLRARINDVDEEAAKSGADAQETTFKNSPQYPKLYRHVITSFPRSAIQARKHTHSRGERLWLNWLGSGFTGHSKSASMPPPPPPRLIDVDNSLPGGDLKWGNAVSNGSFSKVLGPGMRCGWAEATPDFITRLNLVLQVNSRRPLIEHVLRTGNMEDHIRQVLVPTYKARCAIVQQAIEEYLGPLGGNIDIGRPYNLPAGNETEQVMGGFINITFPEGIAADDVAAVSLKDYNLRFLASGAMRVRGSSGMSNEALLSRGARLCWAWEEEYMLIEDLSHSSYSLVRLQPQENITFLQNRLLLKQRILIPGYQ</sequence>
<protein>
    <submittedName>
        <fullName evidence="1">Uncharacterized protein</fullName>
    </submittedName>
</protein>
<dbReference type="PANTHER" id="PTHR42858">
    <property type="entry name" value="AMINOTRANSFERASE"/>
    <property type="match status" value="1"/>
</dbReference>
<dbReference type="EMBL" id="JPOX01000041">
    <property type="protein sequence ID" value="KFX42729.1"/>
    <property type="molecule type" value="Genomic_DNA"/>
</dbReference>
<comment type="caution">
    <text evidence="1">The sequence shown here is derived from an EMBL/GenBank/DDBJ whole genome shotgun (WGS) entry which is preliminary data.</text>
</comment>
<reference key="1">
    <citation type="journal article" date="2014" name="PLoS Genet.">
        <title>Signature Gene Expression Reveals Novel Clues to the Molecular Mechanisms of Dimorphic Transition in Penicillium marneffei.</title>
        <authorList>
            <person name="Yang E."/>
            <person name="Wang G."/>
            <person name="Cai J."/>
            <person name="Woo P.C."/>
            <person name="Lau S.K."/>
            <person name="Yuen K.-Y."/>
            <person name="Chow W.-N."/>
            <person name="Lin X."/>
        </authorList>
    </citation>
    <scope>NUCLEOTIDE SEQUENCE [LARGE SCALE GENOMIC DNA]</scope>
    <source>
        <strain>PM1</strain>
    </source>
</reference>
<dbReference type="HOGENOM" id="CLU_017584_0_6_1"/>